<dbReference type="Proteomes" id="UP001220456">
    <property type="component" value="Unassembled WGS sequence"/>
</dbReference>
<name>A0ABT6CY80_9MICC</name>
<proteinExistence type="predicted"/>
<sequence>MLRVRPIVFTPNFDAFSDLFTALGLRQVEDAPGWRVFTADSGHVALHVAHQPSVSFSFEVGAVSEFARRTAEAGTAAVVIDTADGPAVQVTATDGRTFLAYEAALRGTAPGEEGLAVMPIWLATNVAAAAKVFSDIGARKRFSSEAGSRVDFTAKNGGLIAVHGADKGSTELAFEFSGDVEILQQRLQGPSIPSTLIDENYGRSLRLPNPDGGEIRVKQRQEDLNDYTENTAS</sequence>
<organism evidence="2 3">
    <name type="scientific">Arthrobacter vasquezii</name>
    <dbReference type="NCBI Taxonomy" id="2977629"/>
    <lineage>
        <taxon>Bacteria</taxon>
        <taxon>Bacillati</taxon>
        <taxon>Actinomycetota</taxon>
        <taxon>Actinomycetes</taxon>
        <taxon>Micrococcales</taxon>
        <taxon>Micrococcaceae</taxon>
        <taxon>Arthrobacter</taxon>
    </lineage>
</organism>
<protein>
    <submittedName>
        <fullName evidence="2">VOC family protein</fullName>
    </submittedName>
</protein>
<dbReference type="SUPFAM" id="SSF54593">
    <property type="entry name" value="Glyoxalase/Bleomycin resistance protein/Dihydroxybiphenyl dioxygenase"/>
    <property type="match status" value="1"/>
</dbReference>
<keyword evidence="3" id="KW-1185">Reference proteome</keyword>
<dbReference type="RefSeq" id="WP_277359413.1">
    <property type="nucleotide sequence ID" value="NZ_JAROKN010000055.1"/>
</dbReference>
<evidence type="ECO:0000313" key="3">
    <source>
        <dbReference type="Proteomes" id="UP001220456"/>
    </source>
</evidence>
<feature type="region of interest" description="Disordered" evidence="1">
    <location>
        <begin position="207"/>
        <end position="233"/>
    </location>
</feature>
<gene>
    <name evidence="2" type="ORF">P4U43_14770</name>
</gene>
<dbReference type="EMBL" id="JAROKN010000055">
    <property type="protein sequence ID" value="MDF9279049.1"/>
    <property type="molecule type" value="Genomic_DNA"/>
</dbReference>
<accession>A0ABT6CY80</accession>
<evidence type="ECO:0000313" key="2">
    <source>
        <dbReference type="EMBL" id="MDF9279049.1"/>
    </source>
</evidence>
<feature type="compositionally biased region" description="Basic and acidic residues" evidence="1">
    <location>
        <begin position="213"/>
        <end position="223"/>
    </location>
</feature>
<comment type="caution">
    <text evidence="2">The sequence shown here is derived from an EMBL/GenBank/DDBJ whole genome shotgun (WGS) entry which is preliminary data.</text>
</comment>
<evidence type="ECO:0000256" key="1">
    <source>
        <dbReference type="SAM" id="MobiDB-lite"/>
    </source>
</evidence>
<dbReference type="InterPro" id="IPR029068">
    <property type="entry name" value="Glyas_Bleomycin-R_OHBP_Dase"/>
</dbReference>
<reference evidence="2 3" key="1">
    <citation type="journal article" date="2023" name="Int. J. Syst. Evol. Microbiol.">
        <title>Arthrobacter vasquezii sp. nov., isolated from a soil sample from Union Glacier, Antarctica.</title>
        <authorList>
            <person name="Valenzuela-Ibaceta F."/>
            <person name="Carrasco V."/>
            <person name="Lagos-Moraga S."/>
            <person name="Dietz-Vargas C."/>
            <person name="Navarro C.A."/>
            <person name="Perez-Donoso J.M."/>
        </authorList>
    </citation>
    <scope>NUCLEOTIDE SEQUENCE [LARGE SCALE GENOMIC DNA]</scope>
    <source>
        <strain evidence="2 3">EH-1B-1</strain>
    </source>
</reference>